<feature type="transmembrane region" description="Helical" evidence="1">
    <location>
        <begin position="68"/>
        <end position="87"/>
    </location>
</feature>
<keyword evidence="1" id="KW-1133">Transmembrane helix</keyword>
<gene>
    <name evidence="2" type="ORF">EDD33_2909</name>
</gene>
<name>A0A3N2CWW4_9ACTN</name>
<evidence type="ECO:0000313" key="2">
    <source>
        <dbReference type="EMBL" id="ROR92025.1"/>
    </source>
</evidence>
<dbReference type="AlphaFoldDB" id="A0A3N2CWW4"/>
<comment type="caution">
    <text evidence="2">The sequence shown here is derived from an EMBL/GenBank/DDBJ whole genome shotgun (WGS) entry which is preliminary data.</text>
</comment>
<keyword evidence="1" id="KW-0812">Transmembrane</keyword>
<dbReference type="Pfam" id="PF02325">
    <property type="entry name" value="CCB3_YggT"/>
    <property type="match status" value="1"/>
</dbReference>
<dbReference type="GO" id="GO:0016020">
    <property type="term" value="C:membrane"/>
    <property type="evidence" value="ECO:0007669"/>
    <property type="project" value="InterPro"/>
</dbReference>
<dbReference type="RefSeq" id="WP_056542388.1">
    <property type="nucleotide sequence ID" value="NZ_RKHO01000001.1"/>
</dbReference>
<feature type="transmembrane region" description="Helical" evidence="1">
    <location>
        <begin position="7"/>
        <end position="25"/>
    </location>
</feature>
<reference evidence="2 3" key="1">
    <citation type="submission" date="2018-11" db="EMBL/GenBank/DDBJ databases">
        <title>Sequencing the genomes of 1000 actinobacteria strains.</title>
        <authorList>
            <person name="Klenk H.-P."/>
        </authorList>
    </citation>
    <scope>NUCLEOTIDE SEQUENCE [LARGE SCALE GENOMIC DNA]</scope>
    <source>
        <strain evidence="2 3">DSM 12652</strain>
    </source>
</reference>
<dbReference type="Proteomes" id="UP000281738">
    <property type="component" value="Unassembled WGS sequence"/>
</dbReference>
<accession>A0A3N2CWW4</accession>
<organism evidence="2 3">
    <name type="scientific">Nocardioides aurantiacus</name>
    <dbReference type="NCBI Taxonomy" id="86796"/>
    <lineage>
        <taxon>Bacteria</taxon>
        <taxon>Bacillati</taxon>
        <taxon>Actinomycetota</taxon>
        <taxon>Actinomycetes</taxon>
        <taxon>Propionibacteriales</taxon>
        <taxon>Nocardioidaceae</taxon>
        <taxon>Nocardioides</taxon>
    </lineage>
</organism>
<dbReference type="InterPro" id="IPR003425">
    <property type="entry name" value="CCB3/YggT"/>
</dbReference>
<dbReference type="EMBL" id="RKHO01000001">
    <property type="protein sequence ID" value="ROR92025.1"/>
    <property type="molecule type" value="Genomic_DNA"/>
</dbReference>
<keyword evidence="3" id="KW-1185">Reference proteome</keyword>
<evidence type="ECO:0000313" key="3">
    <source>
        <dbReference type="Proteomes" id="UP000281738"/>
    </source>
</evidence>
<proteinExistence type="predicted"/>
<keyword evidence="1" id="KW-0472">Membrane</keyword>
<dbReference type="OrthoDB" id="3216131at2"/>
<evidence type="ECO:0000256" key="1">
    <source>
        <dbReference type="SAM" id="Phobius"/>
    </source>
</evidence>
<protein>
    <submittedName>
        <fullName evidence="2">YggT family protein</fullName>
    </submittedName>
</protein>
<sequence length="98" mass="10777">MVVVGSVIDLLLTTFIVLLFIRLIVDWVQLFARSWVPRGPALVVLEGVYTATDPPVKALRRVIPPLRLGGVAVDLSFIALLILCYVLRGLNQAILLRG</sequence>